<keyword evidence="4" id="KW-0813">Transport</keyword>
<evidence type="ECO:0000256" key="2">
    <source>
        <dbReference type="ARBA" id="ARBA00006433"/>
    </source>
</evidence>
<evidence type="ECO:0000313" key="12">
    <source>
        <dbReference type="EMBL" id="MFC4753528.1"/>
    </source>
</evidence>
<dbReference type="Proteomes" id="UP001595836">
    <property type="component" value="Unassembled WGS sequence"/>
</dbReference>
<evidence type="ECO:0000256" key="1">
    <source>
        <dbReference type="ARBA" id="ARBA00004651"/>
    </source>
</evidence>
<feature type="transmembrane region" description="Helical" evidence="10">
    <location>
        <begin position="20"/>
        <end position="40"/>
    </location>
</feature>
<feature type="transmembrane region" description="Helical" evidence="10">
    <location>
        <begin position="343"/>
        <end position="360"/>
    </location>
</feature>
<evidence type="ECO:0000256" key="9">
    <source>
        <dbReference type="ARBA" id="ARBA00023136"/>
    </source>
</evidence>
<dbReference type="PRINTS" id="PR00758">
    <property type="entry name" value="ARSENICPUMP"/>
</dbReference>
<dbReference type="InterPro" id="IPR000802">
    <property type="entry name" value="Arsenical_pump_ArsB"/>
</dbReference>
<feature type="transmembrane region" description="Helical" evidence="10">
    <location>
        <begin position="249"/>
        <end position="276"/>
    </location>
</feature>
<evidence type="ECO:0000256" key="6">
    <source>
        <dbReference type="ARBA" id="ARBA00022692"/>
    </source>
</evidence>
<feature type="transmembrane region" description="Helical" evidence="10">
    <location>
        <begin position="173"/>
        <end position="198"/>
    </location>
</feature>
<organism evidence="12 13">
    <name type="scientific">Dietzia aurantiaca</name>
    <dbReference type="NCBI Taxonomy" id="983873"/>
    <lineage>
        <taxon>Bacteria</taxon>
        <taxon>Bacillati</taxon>
        <taxon>Actinomycetota</taxon>
        <taxon>Actinomycetes</taxon>
        <taxon>Mycobacteriales</taxon>
        <taxon>Dietziaceae</taxon>
        <taxon>Dietzia</taxon>
    </lineage>
</organism>
<evidence type="ECO:0000256" key="5">
    <source>
        <dbReference type="ARBA" id="ARBA00022475"/>
    </source>
</evidence>
<sequence length="439" mass="44375">MSPQSTPRDNTSHLAAGPPAATTLVPLVVAVAAVGGLAVLAPAQAWALMVRLAPVLLFVAAMSVVVNLASAAGAFEAVARWARRQQPSWLSTRATAWCQIVVLSLVSTVFLSLDTTAILVTPLAVALARRGGLSLWAAALTVIWIANIGSLLLPVSNLTNLLAVGSGVFTGPGAYVGASWRPAIAGIGVAVAASWVAFRWSARGRSHSEDGVGGGAGAAELEGGAGAAELEPTAEATGSRRLRATLVTLAVLLPLLATPFPYWISATVAAAIMLAVNLRSGQPHPGETTTTTTPPAPRPPLRLLIPWSSLVFVTALSAAAAIAHHAGALDVLGRAVASRQDSVGGLLAIAGLGASSSNLINNIPAFLALEHGADTPHGMLALLVGVNAGPIIAPWASLATLLWHDQLRRAGAVVSWGSFIAAGCVLAPIAVALPVLAIG</sequence>
<evidence type="ECO:0000256" key="4">
    <source>
        <dbReference type="ARBA" id="ARBA00022448"/>
    </source>
</evidence>
<comment type="subcellular location">
    <subcellularLocation>
        <location evidence="1">Cell membrane</location>
        <topology evidence="1">Multi-pass membrane protein</topology>
    </subcellularLocation>
</comment>
<dbReference type="PANTHER" id="PTHR43302">
    <property type="entry name" value="TRANSPORTER ARSB-RELATED"/>
    <property type="match status" value="1"/>
</dbReference>
<feature type="transmembrane region" description="Helical" evidence="10">
    <location>
        <begin position="52"/>
        <end position="74"/>
    </location>
</feature>
<dbReference type="PANTHER" id="PTHR43302:SF5">
    <property type="entry name" value="TRANSPORTER ARSB-RELATED"/>
    <property type="match status" value="1"/>
</dbReference>
<dbReference type="Pfam" id="PF03600">
    <property type="entry name" value="CitMHS"/>
    <property type="match status" value="1"/>
</dbReference>
<feature type="transmembrane region" description="Helical" evidence="10">
    <location>
        <begin position="133"/>
        <end position="153"/>
    </location>
</feature>
<keyword evidence="9 10" id="KW-0472">Membrane</keyword>
<keyword evidence="5" id="KW-1003">Cell membrane</keyword>
<evidence type="ECO:0000313" key="13">
    <source>
        <dbReference type="Proteomes" id="UP001595836"/>
    </source>
</evidence>
<protein>
    <submittedName>
        <fullName evidence="12">SLC13 family permease</fullName>
    </submittedName>
</protein>
<gene>
    <name evidence="12" type="ORF">ACFO7U_01880</name>
</gene>
<dbReference type="EMBL" id="JBHSHP010000007">
    <property type="protein sequence ID" value="MFC4753528.1"/>
    <property type="molecule type" value="Genomic_DNA"/>
</dbReference>
<evidence type="ECO:0000256" key="8">
    <source>
        <dbReference type="ARBA" id="ARBA00022989"/>
    </source>
</evidence>
<keyword evidence="7" id="KW-0059">Arsenical resistance</keyword>
<feature type="domain" description="Citrate transporter-like" evidence="11">
    <location>
        <begin position="22"/>
        <end position="375"/>
    </location>
</feature>
<reference evidence="13" key="1">
    <citation type="journal article" date="2019" name="Int. J. Syst. Evol. Microbiol.">
        <title>The Global Catalogue of Microorganisms (GCM) 10K type strain sequencing project: providing services to taxonomists for standard genome sequencing and annotation.</title>
        <authorList>
            <consortium name="The Broad Institute Genomics Platform"/>
            <consortium name="The Broad Institute Genome Sequencing Center for Infectious Disease"/>
            <person name="Wu L."/>
            <person name="Ma J."/>
        </authorList>
    </citation>
    <scope>NUCLEOTIDE SEQUENCE [LARGE SCALE GENOMIC DNA]</scope>
    <source>
        <strain evidence="13">JCM 11882</strain>
    </source>
</reference>
<comment type="similarity">
    <text evidence="2">Belongs to the ArsB family.</text>
</comment>
<evidence type="ECO:0000256" key="7">
    <source>
        <dbReference type="ARBA" id="ARBA00022849"/>
    </source>
</evidence>
<dbReference type="InterPro" id="IPR004680">
    <property type="entry name" value="Cit_transptr-like_dom"/>
</dbReference>
<keyword evidence="8 10" id="KW-1133">Transmembrane helix</keyword>
<dbReference type="RefSeq" id="WP_344989014.1">
    <property type="nucleotide sequence ID" value="NZ_BAABCD010000007.1"/>
</dbReference>
<feature type="transmembrane region" description="Helical" evidence="10">
    <location>
        <begin position="416"/>
        <end position="438"/>
    </location>
</feature>
<name>A0ABV9PP19_9ACTN</name>
<evidence type="ECO:0000256" key="10">
    <source>
        <dbReference type="SAM" id="Phobius"/>
    </source>
</evidence>
<evidence type="ECO:0000259" key="11">
    <source>
        <dbReference type="Pfam" id="PF03600"/>
    </source>
</evidence>
<comment type="similarity">
    <text evidence="3">Belongs to the CitM (TC 2.A.11) transporter family.</text>
</comment>
<evidence type="ECO:0000256" key="3">
    <source>
        <dbReference type="ARBA" id="ARBA00009843"/>
    </source>
</evidence>
<keyword evidence="13" id="KW-1185">Reference proteome</keyword>
<comment type="caution">
    <text evidence="12">The sequence shown here is derived from an EMBL/GenBank/DDBJ whole genome shotgun (WGS) entry which is preliminary data.</text>
</comment>
<feature type="transmembrane region" description="Helical" evidence="10">
    <location>
        <begin position="94"/>
        <end position="121"/>
    </location>
</feature>
<proteinExistence type="inferred from homology"/>
<feature type="transmembrane region" description="Helical" evidence="10">
    <location>
        <begin position="304"/>
        <end position="323"/>
    </location>
</feature>
<keyword evidence="6 10" id="KW-0812">Transmembrane</keyword>
<accession>A0ABV9PP19</accession>
<feature type="transmembrane region" description="Helical" evidence="10">
    <location>
        <begin position="380"/>
        <end position="404"/>
    </location>
</feature>